<dbReference type="AlphaFoldDB" id="A0A8S0XL24"/>
<feature type="region of interest" description="Disordered" evidence="1">
    <location>
        <begin position="31"/>
        <end position="96"/>
    </location>
</feature>
<name>A0A8S0XL24_CYCAE</name>
<feature type="compositionally biased region" description="Basic and acidic residues" evidence="1">
    <location>
        <begin position="76"/>
        <end position="87"/>
    </location>
</feature>
<evidence type="ECO:0000313" key="2">
    <source>
        <dbReference type="EMBL" id="CAA7265253.1"/>
    </source>
</evidence>
<evidence type="ECO:0000256" key="1">
    <source>
        <dbReference type="SAM" id="MobiDB-lite"/>
    </source>
</evidence>
<accession>A0A8S0XL24</accession>
<feature type="compositionally biased region" description="Acidic residues" evidence="1">
    <location>
        <begin position="63"/>
        <end position="75"/>
    </location>
</feature>
<comment type="caution">
    <text evidence="2">The sequence shown here is derived from an EMBL/GenBank/DDBJ whole genome shotgun (WGS) entry which is preliminary data.</text>
</comment>
<evidence type="ECO:0000313" key="3">
    <source>
        <dbReference type="Proteomes" id="UP000467700"/>
    </source>
</evidence>
<organism evidence="2 3">
    <name type="scientific">Cyclocybe aegerita</name>
    <name type="common">Black poplar mushroom</name>
    <name type="synonym">Agrocybe aegerita</name>
    <dbReference type="NCBI Taxonomy" id="1973307"/>
    <lineage>
        <taxon>Eukaryota</taxon>
        <taxon>Fungi</taxon>
        <taxon>Dikarya</taxon>
        <taxon>Basidiomycota</taxon>
        <taxon>Agaricomycotina</taxon>
        <taxon>Agaricomycetes</taxon>
        <taxon>Agaricomycetidae</taxon>
        <taxon>Agaricales</taxon>
        <taxon>Agaricineae</taxon>
        <taxon>Bolbitiaceae</taxon>
        <taxon>Cyclocybe</taxon>
    </lineage>
</organism>
<dbReference type="Proteomes" id="UP000467700">
    <property type="component" value="Unassembled WGS sequence"/>
</dbReference>
<protein>
    <submittedName>
        <fullName evidence="2">Uncharacterized protein</fullName>
    </submittedName>
</protein>
<keyword evidence="3" id="KW-1185">Reference proteome</keyword>
<dbReference type="EMBL" id="CACVBS010000047">
    <property type="protein sequence ID" value="CAA7265253.1"/>
    <property type="molecule type" value="Genomic_DNA"/>
</dbReference>
<sequence>MLGTQQPLPLIRRAFPKWKLTWLVEHFTKADTKHTYKESPSPYFTRSHAKRQGPSGIASDPVTVDDDDGDDSDSDRDEKSHKTKDADLGDNPNPGA</sequence>
<gene>
    <name evidence="2" type="ORF">AAE3_LOCUS7406</name>
</gene>
<proteinExistence type="predicted"/>
<reference evidence="2 3" key="1">
    <citation type="submission" date="2020-01" db="EMBL/GenBank/DDBJ databases">
        <authorList>
            <person name="Gupta K D."/>
        </authorList>
    </citation>
    <scope>NUCLEOTIDE SEQUENCE [LARGE SCALE GENOMIC DNA]</scope>
</reference>